<keyword evidence="3 10" id="KW-0436">Ligase</keyword>
<evidence type="ECO:0000256" key="6">
    <source>
        <dbReference type="ARBA" id="ARBA00022917"/>
    </source>
</evidence>
<keyword evidence="11" id="KW-1185">Reference proteome</keyword>
<evidence type="ECO:0000256" key="1">
    <source>
        <dbReference type="ARBA" id="ARBA00005594"/>
    </source>
</evidence>
<dbReference type="Proteomes" id="UP001601992">
    <property type="component" value="Unassembled WGS sequence"/>
</dbReference>
<name>A0ABW6SCM7_9NOCA</name>
<dbReference type="SUPFAM" id="SSF47323">
    <property type="entry name" value="Anticodon-binding domain of a subclass of class I aminoacyl-tRNA synthetases"/>
    <property type="match status" value="1"/>
</dbReference>
<reference evidence="10 11" key="1">
    <citation type="submission" date="2024-10" db="EMBL/GenBank/DDBJ databases">
        <title>The Natural Products Discovery Center: Release of the First 8490 Sequenced Strains for Exploring Actinobacteria Biosynthetic Diversity.</title>
        <authorList>
            <person name="Kalkreuter E."/>
            <person name="Kautsar S.A."/>
            <person name="Yang D."/>
            <person name="Bader C.D."/>
            <person name="Teijaro C.N."/>
            <person name="Fluegel L."/>
            <person name="Davis C.M."/>
            <person name="Simpson J.R."/>
            <person name="Lauterbach L."/>
            <person name="Steele A.D."/>
            <person name="Gui C."/>
            <person name="Meng S."/>
            <person name="Li G."/>
            <person name="Viehrig K."/>
            <person name="Ye F."/>
            <person name="Su P."/>
            <person name="Kiefer A.F."/>
            <person name="Nichols A."/>
            <person name="Cepeda A.J."/>
            <person name="Yan W."/>
            <person name="Fan B."/>
            <person name="Jiang Y."/>
            <person name="Adhikari A."/>
            <person name="Zheng C.-J."/>
            <person name="Schuster L."/>
            <person name="Cowan T.M."/>
            <person name="Smanski M.J."/>
            <person name="Chevrette M.G."/>
            <person name="De Carvalho L.P.S."/>
            <person name="Shen B."/>
        </authorList>
    </citation>
    <scope>NUCLEOTIDE SEQUENCE [LARGE SCALE GENOMIC DNA]</scope>
    <source>
        <strain evidence="10 11">NPDC002593</strain>
    </source>
</reference>
<dbReference type="Gene3D" id="1.10.730.10">
    <property type="entry name" value="Isoleucyl-tRNA Synthetase, Domain 1"/>
    <property type="match status" value="1"/>
</dbReference>
<dbReference type="InterPro" id="IPR009080">
    <property type="entry name" value="tRNAsynth_Ia_anticodon-bd"/>
</dbReference>
<dbReference type="RefSeq" id="WP_387406305.1">
    <property type="nucleotide sequence ID" value="NZ_JBIAQY010000017.1"/>
</dbReference>
<dbReference type="Gene3D" id="3.10.20.590">
    <property type="match status" value="1"/>
</dbReference>
<evidence type="ECO:0000256" key="2">
    <source>
        <dbReference type="ARBA" id="ARBA00013164"/>
    </source>
</evidence>
<keyword evidence="5" id="KW-0067">ATP-binding</keyword>
<dbReference type="EC" id="6.1.1.4" evidence="2"/>
<evidence type="ECO:0000256" key="8">
    <source>
        <dbReference type="ARBA" id="ARBA00047469"/>
    </source>
</evidence>
<dbReference type="InterPro" id="IPR013155">
    <property type="entry name" value="M/V/L/I-tRNA-synth_anticd-bd"/>
</dbReference>
<dbReference type="PANTHER" id="PTHR43740">
    <property type="entry name" value="LEUCYL-TRNA SYNTHETASE"/>
    <property type="match status" value="1"/>
</dbReference>
<protein>
    <recommendedName>
        <fullName evidence="2">leucine--tRNA ligase</fullName>
        <ecNumber evidence="2">6.1.1.4</ecNumber>
    </recommendedName>
</protein>
<feature type="domain" description="Methionyl/Valyl/Leucyl/Isoleucyl-tRNA synthetase anticodon-binding" evidence="9">
    <location>
        <begin position="34"/>
        <end position="108"/>
    </location>
</feature>
<keyword evidence="7" id="KW-0030">Aminoacyl-tRNA synthetase</keyword>
<comment type="similarity">
    <text evidence="1">Belongs to the class-I aminoacyl-tRNA synthetase family.</text>
</comment>
<evidence type="ECO:0000259" key="9">
    <source>
        <dbReference type="Pfam" id="PF08264"/>
    </source>
</evidence>
<dbReference type="EMBL" id="JBIAQY010000017">
    <property type="protein sequence ID" value="MFF3573155.1"/>
    <property type="molecule type" value="Genomic_DNA"/>
</dbReference>
<proteinExistence type="inferred from homology"/>
<evidence type="ECO:0000313" key="11">
    <source>
        <dbReference type="Proteomes" id="UP001601992"/>
    </source>
</evidence>
<dbReference type="PANTHER" id="PTHR43740:SF2">
    <property type="entry name" value="LEUCINE--TRNA LIGASE, MITOCHONDRIAL"/>
    <property type="match status" value="1"/>
</dbReference>
<dbReference type="Pfam" id="PF08264">
    <property type="entry name" value="Anticodon_1"/>
    <property type="match status" value="1"/>
</dbReference>
<evidence type="ECO:0000256" key="3">
    <source>
        <dbReference type="ARBA" id="ARBA00022598"/>
    </source>
</evidence>
<evidence type="ECO:0000256" key="7">
    <source>
        <dbReference type="ARBA" id="ARBA00023146"/>
    </source>
</evidence>
<organism evidence="10 11">
    <name type="scientific">Nocardia jiangxiensis</name>
    <dbReference type="NCBI Taxonomy" id="282685"/>
    <lineage>
        <taxon>Bacteria</taxon>
        <taxon>Bacillati</taxon>
        <taxon>Actinomycetota</taxon>
        <taxon>Actinomycetes</taxon>
        <taxon>Mycobacteriales</taxon>
        <taxon>Nocardiaceae</taxon>
        <taxon>Nocardia</taxon>
    </lineage>
</organism>
<evidence type="ECO:0000256" key="4">
    <source>
        <dbReference type="ARBA" id="ARBA00022741"/>
    </source>
</evidence>
<comment type="catalytic activity">
    <reaction evidence="8">
        <text>tRNA(Leu) + L-leucine + ATP = L-leucyl-tRNA(Leu) + AMP + diphosphate</text>
        <dbReference type="Rhea" id="RHEA:11688"/>
        <dbReference type="Rhea" id="RHEA-COMP:9613"/>
        <dbReference type="Rhea" id="RHEA-COMP:9622"/>
        <dbReference type="ChEBI" id="CHEBI:30616"/>
        <dbReference type="ChEBI" id="CHEBI:33019"/>
        <dbReference type="ChEBI" id="CHEBI:57427"/>
        <dbReference type="ChEBI" id="CHEBI:78442"/>
        <dbReference type="ChEBI" id="CHEBI:78494"/>
        <dbReference type="ChEBI" id="CHEBI:456215"/>
        <dbReference type="EC" id="6.1.1.4"/>
    </reaction>
</comment>
<dbReference type="GO" id="GO:0016874">
    <property type="term" value="F:ligase activity"/>
    <property type="evidence" value="ECO:0007669"/>
    <property type="project" value="UniProtKB-KW"/>
</dbReference>
<gene>
    <name evidence="10" type="ORF">ACFYXQ_35870</name>
</gene>
<dbReference type="InterPro" id="IPR002302">
    <property type="entry name" value="Leu-tRNA-ligase"/>
</dbReference>
<keyword evidence="6" id="KW-0648">Protein biosynthesis</keyword>
<evidence type="ECO:0000313" key="10">
    <source>
        <dbReference type="EMBL" id="MFF3573155.1"/>
    </source>
</evidence>
<accession>A0ABW6SCM7</accession>
<evidence type="ECO:0000256" key="5">
    <source>
        <dbReference type="ARBA" id="ARBA00022840"/>
    </source>
</evidence>
<keyword evidence="4" id="KW-0547">Nucleotide-binding</keyword>
<comment type="caution">
    <text evidence="10">The sequence shown here is derived from an EMBL/GenBank/DDBJ whole genome shotgun (WGS) entry which is preliminary data.</text>
</comment>
<sequence>MAGSTPPATCCMPGSSPRRSTIWGCCRSPSPGPADPVVREGVEALVRMSSCFAPFTAEESWERLGHRPSVSDAGWPTADPALLERDTATCIVRIDGKLRDRLVVPGDIDETSLRELALAAVTDALAGRSMTKVIVRAPRLVNVVTKR</sequence>